<gene>
    <name evidence="8" type="ORF">H7965_08390</name>
</gene>
<protein>
    <submittedName>
        <fullName evidence="8">DMT family transporter</fullName>
    </submittedName>
</protein>
<feature type="transmembrane region" description="Helical" evidence="6">
    <location>
        <begin position="242"/>
        <end position="261"/>
    </location>
</feature>
<feature type="transmembrane region" description="Helical" evidence="6">
    <location>
        <begin position="185"/>
        <end position="207"/>
    </location>
</feature>
<reference evidence="8" key="1">
    <citation type="submission" date="2020-08" db="EMBL/GenBank/DDBJ databases">
        <authorList>
            <person name="Hu Y."/>
            <person name="Nguyen S.V."/>
            <person name="Li F."/>
            <person name="Fanning S."/>
        </authorList>
    </citation>
    <scope>NUCLEOTIDE SEQUENCE</scope>
    <source>
        <strain evidence="8">SYSU D8009</strain>
    </source>
</reference>
<dbReference type="RefSeq" id="WP_186770117.1">
    <property type="nucleotide sequence ID" value="NZ_JACOMF010000007.1"/>
</dbReference>
<evidence type="ECO:0000313" key="9">
    <source>
        <dbReference type="Proteomes" id="UP000600101"/>
    </source>
</evidence>
<dbReference type="AlphaFoldDB" id="A0A9X0QWN2"/>
<evidence type="ECO:0000256" key="2">
    <source>
        <dbReference type="ARBA" id="ARBA00009853"/>
    </source>
</evidence>
<name>A0A9X0QWN2_9PROT</name>
<comment type="subcellular location">
    <subcellularLocation>
        <location evidence="1">Membrane</location>
        <topology evidence="1">Multi-pass membrane protein</topology>
    </subcellularLocation>
</comment>
<dbReference type="GO" id="GO:0016020">
    <property type="term" value="C:membrane"/>
    <property type="evidence" value="ECO:0007669"/>
    <property type="project" value="UniProtKB-SubCell"/>
</dbReference>
<evidence type="ECO:0000256" key="4">
    <source>
        <dbReference type="ARBA" id="ARBA00022989"/>
    </source>
</evidence>
<keyword evidence="5 6" id="KW-0472">Membrane</keyword>
<feature type="transmembrane region" description="Helical" evidence="6">
    <location>
        <begin position="213"/>
        <end position="230"/>
    </location>
</feature>
<comment type="similarity">
    <text evidence="2">Belongs to the drug/metabolite transporter (DMT) superfamily. 10 TMS drug/metabolite exporter (DME) (TC 2.A.7.3) family.</text>
</comment>
<feature type="transmembrane region" description="Helical" evidence="6">
    <location>
        <begin position="77"/>
        <end position="97"/>
    </location>
</feature>
<dbReference type="Pfam" id="PF00892">
    <property type="entry name" value="EamA"/>
    <property type="match status" value="2"/>
</dbReference>
<dbReference type="PANTHER" id="PTHR22911">
    <property type="entry name" value="ACYL-MALONYL CONDENSING ENZYME-RELATED"/>
    <property type="match status" value="1"/>
</dbReference>
<feature type="domain" description="EamA" evidence="7">
    <location>
        <begin position="154"/>
        <end position="281"/>
    </location>
</feature>
<feature type="transmembrane region" description="Helical" evidence="6">
    <location>
        <begin position="267"/>
        <end position="284"/>
    </location>
</feature>
<feature type="transmembrane region" description="Helical" evidence="6">
    <location>
        <begin position="103"/>
        <end position="122"/>
    </location>
</feature>
<organism evidence="8 9">
    <name type="scientific">Siccirubricoccus deserti</name>
    <dbReference type="NCBI Taxonomy" id="2013562"/>
    <lineage>
        <taxon>Bacteria</taxon>
        <taxon>Pseudomonadati</taxon>
        <taxon>Pseudomonadota</taxon>
        <taxon>Alphaproteobacteria</taxon>
        <taxon>Acetobacterales</taxon>
        <taxon>Roseomonadaceae</taxon>
        <taxon>Siccirubricoccus</taxon>
    </lineage>
</organism>
<evidence type="ECO:0000256" key="3">
    <source>
        <dbReference type="ARBA" id="ARBA00022692"/>
    </source>
</evidence>
<dbReference type="SUPFAM" id="SSF103481">
    <property type="entry name" value="Multidrug resistance efflux transporter EmrE"/>
    <property type="match status" value="2"/>
</dbReference>
<feature type="transmembrane region" description="Helical" evidence="6">
    <location>
        <begin position="41"/>
        <end position="65"/>
    </location>
</feature>
<proteinExistence type="inferred from homology"/>
<feature type="transmembrane region" description="Helical" evidence="6">
    <location>
        <begin position="152"/>
        <end position="173"/>
    </location>
</feature>
<dbReference type="InterPro" id="IPR000620">
    <property type="entry name" value="EamA_dom"/>
</dbReference>
<evidence type="ECO:0000256" key="5">
    <source>
        <dbReference type="ARBA" id="ARBA00023136"/>
    </source>
</evidence>
<dbReference type="InterPro" id="IPR037185">
    <property type="entry name" value="EmrE-like"/>
</dbReference>
<accession>A0A9X0QWN2</accession>
<keyword evidence="3 6" id="KW-0812">Transmembrane</keyword>
<dbReference type="PANTHER" id="PTHR22911:SF6">
    <property type="entry name" value="SOLUTE CARRIER FAMILY 35 MEMBER G1"/>
    <property type="match status" value="1"/>
</dbReference>
<dbReference type="EMBL" id="JACOMF010000007">
    <property type="protein sequence ID" value="MBC4015344.1"/>
    <property type="molecule type" value="Genomic_DNA"/>
</dbReference>
<feature type="transmembrane region" description="Helical" evidence="6">
    <location>
        <begin position="129"/>
        <end position="146"/>
    </location>
</feature>
<dbReference type="Proteomes" id="UP000600101">
    <property type="component" value="Unassembled WGS sequence"/>
</dbReference>
<sequence length="306" mass="32343">MPLRHDVRRGALCMLAAHALFTCMSVLVKQLAGHVPVVELMFFRSAFALPVVALIALRGSGLAALRTRRLGGHAMRAGSGTLAQFCGFFSLSLLPIAEQTALNYTQPLFVTILAIPFLGEVVRIHRWSAVVVGFIGVVVIAAGRGGGFGDGAALGIGVAVAGGLFSAFTTLLVRQLSSSESSTTITLWQSLLMSGFALLLLPFFWVTPSAGDLVLLILIGLVGGAAQWLLTEAWASAQVSAIAPYSYSGLLWSILLGWMVFGDVPGLAMLGGSALIVVAGLYILHREMVRRRQREAGAAQREDPKA</sequence>
<keyword evidence="9" id="KW-1185">Reference proteome</keyword>
<feature type="domain" description="EamA" evidence="7">
    <location>
        <begin position="9"/>
        <end position="141"/>
    </location>
</feature>
<evidence type="ECO:0000313" key="8">
    <source>
        <dbReference type="EMBL" id="MBC4015344.1"/>
    </source>
</evidence>
<evidence type="ECO:0000256" key="1">
    <source>
        <dbReference type="ARBA" id="ARBA00004141"/>
    </source>
</evidence>
<evidence type="ECO:0000256" key="6">
    <source>
        <dbReference type="SAM" id="Phobius"/>
    </source>
</evidence>
<evidence type="ECO:0000259" key="7">
    <source>
        <dbReference type="Pfam" id="PF00892"/>
    </source>
</evidence>
<keyword evidence="4 6" id="KW-1133">Transmembrane helix</keyword>
<comment type="caution">
    <text evidence="8">The sequence shown here is derived from an EMBL/GenBank/DDBJ whole genome shotgun (WGS) entry which is preliminary data.</text>
</comment>